<reference evidence="1 2" key="1">
    <citation type="submission" date="2018-06" db="EMBL/GenBank/DDBJ databases">
        <title>Comparative genomics reveals the genomic features of Rhizophagus irregularis, R. cerebriforme, R. diaphanum and Gigaspora rosea, and their symbiotic lifestyle signature.</title>
        <authorList>
            <person name="Morin E."/>
            <person name="San Clemente H."/>
            <person name="Chen E.C.H."/>
            <person name="De La Providencia I."/>
            <person name="Hainaut M."/>
            <person name="Kuo A."/>
            <person name="Kohler A."/>
            <person name="Murat C."/>
            <person name="Tang N."/>
            <person name="Roy S."/>
            <person name="Loubradou J."/>
            <person name="Henrissat B."/>
            <person name="Grigoriev I.V."/>
            <person name="Corradi N."/>
            <person name="Roux C."/>
            <person name="Martin F.M."/>
        </authorList>
    </citation>
    <scope>NUCLEOTIDE SEQUENCE [LARGE SCALE GENOMIC DNA]</scope>
    <source>
        <strain evidence="1 2">DAOM 194757</strain>
    </source>
</reference>
<accession>A0A397UQC5</accession>
<comment type="caution">
    <text evidence="1">The sequence shown here is derived from an EMBL/GenBank/DDBJ whole genome shotgun (WGS) entry which is preliminary data.</text>
</comment>
<gene>
    <name evidence="1" type="ORF">C2G38_2200681</name>
</gene>
<proteinExistence type="predicted"/>
<evidence type="ECO:0000313" key="1">
    <source>
        <dbReference type="EMBL" id="RIB12434.1"/>
    </source>
</evidence>
<sequence length="261" mass="30621">MCGPSRRETSKVISLIGTFICNNHHYKIPPLQHWTFFLPRSVNSGHGTVNSEYKSFKNYISSYRNVVRSWLYSNFKTRNRPKSQSFELLTKLKKMEVKFLDKNMLTSEICQKRYSQKQFFPKSSTDQKLSPMHALQLDEAIKRLEALKSMIINYILAWKYVKCYTSDTDIEVSLYFTKSTTTSTPYDQIHHMVPEVDLNNHVPQEQTDNVPDDSLVMNIVDSIEYRPQEQTNFPYCCPICQRCYLYCSYCSQDGQLNELSM</sequence>
<protein>
    <submittedName>
        <fullName evidence="1">Uncharacterized protein</fullName>
    </submittedName>
</protein>
<dbReference type="OrthoDB" id="10432756at2759"/>
<dbReference type="Proteomes" id="UP000266673">
    <property type="component" value="Unassembled WGS sequence"/>
</dbReference>
<dbReference type="AlphaFoldDB" id="A0A397UQC5"/>
<name>A0A397UQC5_9GLOM</name>
<evidence type="ECO:0000313" key="2">
    <source>
        <dbReference type="Proteomes" id="UP000266673"/>
    </source>
</evidence>
<dbReference type="EMBL" id="QKWP01001025">
    <property type="protein sequence ID" value="RIB12434.1"/>
    <property type="molecule type" value="Genomic_DNA"/>
</dbReference>
<keyword evidence="2" id="KW-1185">Reference proteome</keyword>
<organism evidence="1 2">
    <name type="scientific">Gigaspora rosea</name>
    <dbReference type="NCBI Taxonomy" id="44941"/>
    <lineage>
        <taxon>Eukaryota</taxon>
        <taxon>Fungi</taxon>
        <taxon>Fungi incertae sedis</taxon>
        <taxon>Mucoromycota</taxon>
        <taxon>Glomeromycotina</taxon>
        <taxon>Glomeromycetes</taxon>
        <taxon>Diversisporales</taxon>
        <taxon>Gigasporaceae</taxon>
        <taxon>Gigaspora</taxon>
    </lineage>
</organism>